<reference evidence="2 3" key="1">
    <citation type="journal article" date="2019" name="Int. J. Syst. Evol. Microbiol.">
        <title>The Global Catalogue of Microorganisms (GCM) 10K type strain sequencing project: providing services to taxonomists for standard genome sequencing and annotation.</title>
        <authorList>
            <consortium name="The Broad Institute Genomics Platform"/>
            <consortium name="The Broad Institute Genome Sequencing Center for Infectious Disease"/>
            <person name="Wu L."/>
            <person name="Ma J."/>
        </authorList>
    </citation>
    <scope>NUCLEOTIDE SEQUENCE [LARGE SCALE GENOMIC DNA]</scope>
    <source>
        <strain evidence="2 3">JCM 11574</strain>
    </source>
</reference>
<keyword evidence="3" id="KW-1185">Reference proteome</keyword>
<proteinExistence type="predicted"/>
<feature type="compositionally biased region" description="Acidic residues" evidence="1">
    <location>
        <begin position="19"/>
        <end position="31"/>
    </location>
</feature>
<evidence type="ECO:0000256" key="1">
    <source>
        <dbReference type="SAM" id="MobiDB-lite"/>
    </source>
</evidence>
<evidence type="ECO:0000313" key="2">
    <source>
        <dbReference type="EMBL" id="GAA2782910.1"/>
    </source>
</evidence>
<comment type="caution">
    <text evidence="2">The sequence shown here is derived from an EMBL/GenBank/DDBJ whole genome shotgun (WGS) entry which is preliminary data.</text>
</comment>
<organism evidence="2 3">
    <name type="scientific">Streptomyces rameus</name>
    <dbReference type="NCBI Taxonomy" id="68261"/>
    <lineage>
        <taxon>Bacteria</taxon>
        <taxon>Bacillati</taxon>
        <taxon>Actinomycetota</taxon>
        <taxon>Actinomycetes</taxon>
        <taxon>Kitasatosporales</taxon>
        <taxon>Streptomycetaceae</taxon>
        <taxon>Streptomyces</taxon>
    </lineage>
</organism>
<protein>
    <submittedName>
        <fullName evidence="2">Uncharacterized protein</fullName>
    </submittedName>
</protein>
<sequence length="108" mass="11913">MPEAMWSIPGMSPLAGDAPPEEDAEDVAPAEEDAVEVAPWCMPGMDEEPLEEPQAASVNARAAEAPTAARPRRRAVKRDEDEVTIEVESFRMGAPHRWRAESSRTRCR</sequence>
<dbReference type="EMBL" id="BAAAVM010000154">
    <property type="protein sequence ID" value="GAA2782910.1"/>
    <property type="molecule type" value="Genomic_DNA"/>
</dbReference>
<name>A0ABN3V825_9ACTN</name>
<evidence type="ECO:0000313" key="3">
    <source>
        <dbReference type="Proteomes" id="UP001500893"/>
    </source>
</evidence>
<dbReference type="Proteomes" id="UP001500893">
    <property type="component" value="Unassembled WGS sequence"/>
</dbReference>
<feature type="region of interest" description="Disordered" evidence="1">
    <location>
        <begin position="43"/>
        <end position="80"/>
    </location>
</feature>
<accession>A0ABN3V825</accession>
<feature type="compositionally biased region" description="Low complexity" evidence="1">
    <location>
        <begin position="60"/>
        <end position="69"/>
    </location>
</feature>
<feature type="region of interest" description="Disordered" evidence="1">
    <location>
        <begin position="1"/>
        <end position="31"/>
    </location>
</feature>
<gene>
    <name evidence="2" type="ORF">GCM10010521_71930</name>
</gene>